<dbReference type="SUPFAM" id="SSF52113">
    <property type="entry name" value="BRCT domain"/>
    <property type="match status" value="1"/>
</dbReference>
<reference evidence="17" key="2">
    <citation type="submission" date="2022-10" db="EMBL/GenBank/DDBJ databases">
        <authorList>
            <consortium name="ENA_rothamsted_submissions"/>
            <consortium name="culmorum"/>
            <person name="King R."/>
        </authorList>
    </citation>
    <scope>NUCLEOTIDE SEQUENCE</scope>
</reference>
<keyword evidence="6" id="KW-0677">Repeat</keyword>
<dbReference type="SMART" id="SM00292">
    <property type="entry name" value="BRCT"/>
    <property type="match status" value="2"/>
</dbReference>
<feature type="region of interest" description="Disordered" evidence="14">
    <location>
        <begin position="1182"/>
        <end position="1331"/>
    </location>
</feature>
<comment type="subcellular location">
    <subcellularLocation>
        <location evidence="2">Chromosome</location>
    </subcellularLocation>
    <subcellularLocation>
        <location evidence="1">Nucleus</location>
    </subcellularLocation>
</comment>
<protein>
    <recommendedName>
        <fullName evidence="3">Mediator of DNA damage checkpoint protein 1</fullName>
    </recommendedName>
    <alternativeName>
        <fullName evidence="13">PAX transactivation activation domain-interacting protein</fullName>
    </alternativeName>
    <alternativeName>
        <fullName evidence="12">PAX-interacting protein 1</fullName>
    </alternativeName>
</protein>
<evidence type="ECO:0000256" key="5">
    <source>
        <dbReference type="ARBA" id="ARBA00022499"/>
    </source>
</evidence>
<feature type="region of interest" description="Disordered" evidence="14">
    <location>
        <begin position="959"/>
        <end position="980"/>
    </location>
</feature>
<feature type="compositionally biased region" description="Acidic residues" evidence="14">
    <location>
        <begin position="585"/>
        <end position="595"/>
    </location>
</feature>
<keyword evidence="7" id="KW-0227">DNA damage</keyword>
<dbReference type="CDD" id="cd17744">
    <property type="entry name" value="BRCT_MDC1_rpt1"/>
    <property type="match status" value="1"/>
</dbReference>
<feature type="compositionally biased region" description="Acidic residues" evidence="14">
    <location>
        <begin position="634"/>
        <end position="643"/>
    </location>
</feature>
<dbReference type="Pfam" id="PF00498">
    <property type="entry name" value="FHA"/>
    <property type="match status" value="1"/>
</dbReference>
<feature type="compositionally biased region" description="Basic and acidic residues" evidence="14">
    <location>
        <begin position="1191"/>
        <end position="1201"/>
    </location>
</feature>
<keyword evidence="8" id="KW-0832">Ubl conjugation</keyword>
<name>A0A9P0GPF2_PHACE</name>
<evidence type="ECO:0000256" key="12">
    <source>
        <dbReference type="ARBA" id="ARBA00023858"/>
    </source>
</evidence>
<dbReference type="SMART" id="SM00240">
    <property type="entry name" value="FHA"/>
    <property type="match status" value="1"/>
</dbReference>
<keyword evidence="11" id="KW-0131">Cell cycle</keyword>
<dbReference type="EMBL" id="OU896707">
    <property type="protein sequence ID" value="CAH1116649.1"/>
    <property type="molecule type" value="Genomic_DNA"/>
</dbReference>
<dbReference type="Gene3D" id="3.40.50.10190">
    <property type="entry name" value="BRCT domain"/>
    <property type="match status" value="2"/>
</dbReference>
<feature type="compositionally biased region" description="Basic and acidic residues" evidence="14">
    <location>
        <begin position="528"/>
        <end position="537"/>
    </location>
</feature>
<organism evidence="17 18">
    <name type="scientific">Phaedon cochleariae</name>
    <name type="common">Mustard beetle</name>
    <dbReference type="NCBI Taxonomy" id="80249"/>
    <lineage>
        <taxon>Eukaryota</taxon>
        <taxon>Metazoa</taxon>
        <taxon>Ecdysozoa</taxon>
        <taxon>Arthropoda</taxon>
        <taxon>Hexapoda</taxon>
        <taxon>Insecta</taxon>
        <taxon>Pterygota</taxon>
        <taxon>Neoptera</taxon>
        <taxon>Endopterygota</taxon>
        <taxon>Coleoptera</taxon>
        <taxon>Polyphaga</taxon>
        <taxon>Cucujiformia</taxon>
        <taxon>Chrysomeloidea</taxon>
        <taxon>Chrysomelidae</taxon>
        <taxon>Chrysomelinae</taxon>
        <taxon>Chrysomelini</taxon>
        <taxon>Phaedon</taxon>
    </lineage>
</organism>
<evidence type="ECO:0000256" key="3">
    <source>
        <dbReference type="ARBA" id="ARBA00015014"/>
    </source>
</evidence>
<dbReference type="CDD" id="cd18432">
    <property type="entry name" value="BRCT_PAXIP1_rpt6_like"/>
    <property type="match status" value="1"/>
</dbReference>
<keyword evidence="10" id="KW-0539">Nucleus</keyword>
<dbReference type="InterPro" id="IPR000253">
    <property type="entry name" value="FHA_dom"/>
</dbReference>
<feature type="compositionally biased region" description="Acidic residues" evidence="14">
    <location>
        <begin position="551"/>
        <end position="561"/>
    </location>
</feature>
<feature type="compositionally biased region" description="Polar residues" evidence="14">
    <location>
        <begin position="737"/>
        <end position="751"/>
    </location>
</feature>
<evidence type="ECO:0000256" key="14">
    <source>
        <dbReference type="SAM" id="MobiDB-lite"/>
    </source>
</evidence>
<dbReference type="PANTHER" id="PTHR23196:SF1">
    <property type="entry name" value="PAX-INTERACTING PROTEIN 1"/>
    <property type="match status" value="1"/>
</dbReference>
<evidence type="ECO:0000256" key="8">
    <source>
        <dbReference type="ARBA" id="ARBA00022843"/>
    </source>
</evidence>
<evidence type="ECO:0000256" key="9">
    <source>
        <dbReference type="ARBA" id="ARBA00022990"/>
    </source>
</evidence>
<dbReference type="InterPro" id="IPR036420">
    <property type="entry name" value="BRCT_dom_sf"/>
</dbReference>
<dbReference type="Pfam" id="PF00533">
    <property type="entry name" value="BRCT"/>
    <property type="match status" value="1"/>
</dbReference>
<feature type="compositionally biased region" description="Basic and acidic residues" evidence="14">
    <location>
        <begin position="596"/>
        <end position="633"/>
    </location>
</feature>
<evidence type="ECO:0000313" key="17">
    <source>
        <dbReference type="EMBL" id="CAH1116649.1"/>
    </source>
</evidence>
<dbReference type="PROSITE" id="PS50006">
    <property type="entry name" value="FHA_DOMAIN"/>
    <property type="match status" value="1"/>
</dbReference>
<evidence type="ECO:0000256" key="4">
    <source>
        <dbReference type="ARBA" id="ARBA00022454"/>
    </source>
</evidence>
<feature type="compositionally biased region" description="Basic and acidic residues" evidence="14">
    <location>
        <begin position="723"/>
        <end position="736"/>
    </location>
</feature>
<dbReference type="Gene3D" id="2.60.200.20">
    <property type="match status" value="1"/>
</dbReference>
<evidence type="ECO:0000256" key="6">
    <source>
        <dbReference type="ARBA" id="ARBA00022737"/>
    </source>
</evidence>
<evidence type="ECO:0000256" key="2">
    <source>
        <dbReference type="ARBA" id="ARBA00004286"/>
    </source>
</evidence>
<evidence type="ECO:0000256" key="13">
    <source>
        <dbReference type="ARBA" id="ARBA00030146"/>
    </source>
</evidence>
<evidence type="ECO:0000256" key="7">
    <source>
        <dbReference type="ARBA" id="ARBA00022763"/>
    </source>
</evidence>
<dbReference type="GO" id="GO:0006974">
    <property type="term" value="P:DNA damage response"/>
    <property type="evidence" value="ECO:0007669"/>
    <property type="project" value="UniProtKB-KW"/>
</dbReference>
<gene>
    <name evidence="17" type="ORF">PHAECO_LOCUS187</name>
</gene>
<evidence type="ECO:0000259" key="15">
    <source>
        <dbReference type="PROSITE" id="PS50006"/>
    </source>
</evidence>
<feature type="region of interest" description="Disordered" evidence="14">
    <location>
        <begin position="1006"/>
        <end position="1049"/>
    </location>
</feature>
<feature type="region of interest" description="Disordered" evidence="14">
    <location>
        <begin position="722"/>
        <end position="756"/>
    </location>
</feature>
<feature type="compositionally biased region" description="Low complexity" evidence="14">
    <location>
        <begin position="1280"/>
        <end position="1289"/>
    </location>
</feature>
<sequence>MEQTNSVKVDQFKRIQAASLLLGEKQYPVFKGINTIGRNKIAIINIKHLNVSQNQAIIVIVDENQHFISDLNSSNGTFIHNAKLFPFKLYELTNGTDIKFGDVEAKYSKVANNNTTVNLQETLEMTQNMTQNFYASNTQLVINASTLNQSDEHNYSNISLQKSQQLNVIEDIHDMATQVEEYPKQCTAKSIFNKPFAKPSISRLIEKNMNDIHDAPTQVVTYSDSSSDKPEIAKQKVLENIEEDIEATQVMNYPDKCNVPIWSHKDKEVNQQNIVNHNIEEDIEATQIMTYPDKCNVSTLPARDKEVNQQKIVIHNSQIPSTSGSGLNTINNFEPEESLVNSRKSIGTQGIIDETLIQPDNENSNDSVDFFTIQKIDDEENINSNRDVNLKDASKIIKDSVSVVPNNSDNPEPVKSLQKSITEGNSLGSNMHSSRKVTSSDSGSETDIEDSEEDIPKRKKPKLRKLDSEDSSTPDICTKKKPLKKLDSDGDTDNSDNTQDICLIKKPLKRLESDDSNSDSNNSISKNQKFENKKVIPKDVPLTKIDKDYISESETDCEEEIGEKKVDASSSGKDKLKTDEKKCDDDSDTEIEDNDEPVKSVAEKIMEKTGKKKVDASNSDKNKLKTDQGKCNDDSDTDIEDNDVPVKTVAEKIMDDLEHSMQQKDSSKLEESTLNDTDCIPATQDAFAEEFSYKSSKLQINDNQSSEEESFKLGITQLMEDGTENKTEEYIDKNKPNNEISISTDNENNQQMDDESEVAKNDSIFFEPTQKIIGAKEEVPMPVKFAEDADSSKNDEVYFMPTQQINSEQDTQPDFKVPTKKYTFKKKPVNLEESLTTILSNKIEDDIYMVATQQIDVTVSQKEKYGSIFKQATQKLDVENDEDDVFIQATQCINVEATQETTRKHPEVSKDDDVYFLPTQQISVLPNDAQADGDGKKDQNDMYMLDTQILPEIPCGVSEDKKESLEKTSNEQNNIAQADPPVILNDMSMLSHDTQSELSFVDENMRSCSDNARPENPLAHVLNKESKTGEIEDFQSGTSKSEIDVSSPSRRKLTKKSDIKNLQEKIKADIERDDAETLSQIEAFIKKPLEIVPEEAETIAEKDDVETLSQIEAFIKKPLDVNNSKVRRSVRKDQTLTDQETIRTDDVNQSFALLETKTSKVRRPPKKDTNVDEIKVTVTAHRRSMSVAETSMKEALDESRLTRKSGRVTNNNNVSSNSSRGKRKLQTNELESSKPVPAKVTRRNSVKNEPITESASKKNSRSMKKIGSDNCIGTIHEEPSTSSDEPSTPSRKRTGSRLKAESDVTSTPKRNNRPTDESLLNSAERSKRKQRPKVVFTMLDNPQLELYIKHLGGSVVDDVDAATVLVTGEVKRSQKLLAAVAQGKPICSPRWIQASKKSNEFLDPWDFILTDKEAESKWDFSLEESLNRAKCKKLLTNYTFQLMVSKAADVLKGAIEASGGKCSTRNPGKNVEGHFVVVASPENKAKYSKLKKQNPNLTIVEPEAIFDGVLRQELRFTRHLVT</sequence>
<evidence type="ECO:0000313" key="18">
    <source>
        <dbReference type="Proteomes" id="UP001153737"/>
    </source>
</evidence>
<dbReference type="PROSITE" id="PS50172">
    <property type="entry name" value="BRCT"/>
    <property type="match status" value="1"/>
</dbReference>
<dbReference type="Proteomes" id="UP001153737">
    <property type="component" value="Chromosome 1"/>
</dbReference>
<dbReference type="InterPro" id="IPR001357">
    <property type="entry name" value="BRCT_dom"/>
</dbReference>
<evidence type="ECO:0000256" key="11">
    <source>
        <dbReference type="ARBA" id="ARBA00023306"/>
    </source>
</evidence>
<evidence type="ECO:0000259" key="16">
    <source>
        <dbReference type="PROSITE" id="PS50172"/>
    </source>
</evidence>
<feature type="compositionally biased region" description="Basic and acidic residues" evidence="14">
    <location>
        <begin position="959"/>
        <end position="969"/>
    </location>
</feature>
<keyword evidence="18" id="KW-1185">Reference proteome</keyword>
<feature type="compositionally biased region" description="Basic and acidic residues" evidence="14">
    <location>
        <begin position="562"/>
        <end position="584"/>
    </location>
</feature>
<evidence type="ECO:0000256" key="1">
    <source>
        <dbReference type="ARBA" id="ARBA00004123"/>
    </source>
</evidence>
<feature type="compositionally biased region" description="Low complexity" evidence="14">
    <location>
        <begin position="1207"/>
        <end position="1219"/>
    </location>
</feature>
<evidence type="ECO:0000256" key="10">
    <source>
        <dbReference type="ARBA" id="ARBA00023242"/>
    </source>
</evidence>
<keyword evidence="5" id="KW-1017">Isopeptide bond</keyword>
<dbReference type="GO" id="GO:0005694">
    <property type="term" value="C:chromosome"/>
    <property type="evidence" value="ECO:0007669"/>
    <property type="project" value="UniProtKB-SubCell"/>
</dbReference>
<feature type="compositionally biased region" description="Acidic residues" evidence="14">
    <location>
        <begin position="444"/>
        <end position="453"/>
    </location>
</feature>
<dbReference type="GO" id="GO:0044666">
    <property type="term" value="C:MLL3/4 complex"/>
    <property type="evidence" value="ECO:0007669"/>
    <property type="project" value="TreeGrafter"/>
</dbReference>
<keyword evidence="4" id="KW-0158">Chromosome</keyword>
<dbReference type="PANTHER" id="PTHR23196">
    <property type="entry name" value="PAX TRANSCRIPTION ACTIVATION DOMAIN INTERACTING PROTEIN"/>
    <property type="match status" value="1"/>
</dbReference>
<feature type="compositionally biased region" description="Polar residues" evidence="14">
    <location>
        <begin position="1035"/>
        <end position="1048"/>
    </location>
</feature>
<dbReference type="Pfam" id="PF16589">
    <property type="entry name" value="BRCT_2"/>
    <property type="match status" value="1"/>
</dbReference>
<reference evidence="17" key="1">
    <citation type="submission" date="2022-01" db="EMBL/GenBank/DDBJ databases">
        <authorList>
            <person name="King R."/>
        </authorList>
    </citation>
    <scope>NUCLEOTIDE SEQUENCE</scope>
</reference>
<accession>A0A9P0GPF2</accession>
<proteinExistence type="predicted"/>
<keyword evidence="9" id="KW-0007">Acetylation</keyword>
<dbReference type="SUPFAM" id="SSF49879">
    <property type="entry name" value="SMAD/FHA domain"/>
    <property type="match status" value="1"/>
</dbReference>
<dbReference type="InterPro" id="IPR051579">
    <property type="entry name" value="DDR_Transcriptional_Reg"/>
</dbReference>
<feature type="compositionally biased region" description="Polar residues" evidence="14">
    <location>
        <begin position="423"/>
        <end position="432"/>
    </location>
</feature>
<feature type="domain" description="BRCT" evidence="16">
    <location>
        <begin position="1343"/>
        <end position="1409"/>
    </location>
</feature>
<dbReference type="InterPro" id="IPR008984">
    <property type="entry name" value="SMAD_FHA_dom_sf"/>
</dbReference>
<feature type="domain" description="FHA" evidence="15">
    <location>
        <begin position="34"/>
        <end position="84"/>
    </location>
</feature>
<feature type="region of interest" description="Disordered" evidence="14">
    <location>
        <begin position="423"/>
        <end position="645"/>
    </location>
</feature>